<organism evidence="9 10">
    <name type="scientific">Polaribacter sejongensis</name>
    <dbReference type="NCBI Taxonomy" id="985043"/>
    <lineage>
        <taxon>Bacteria</taxon>
        <taxon>Pseudomonadati</taxon>
        <taxon>Bacteroidota</taxon>
        <taxon>Flavobacteriia</taxon>
        <taxon>Flavobacteriales</taxon>
        <taxon>Flavobacteriaceae</taxon>
    </lineage>
</organism>
<dbReference type="PANTHER" id="PTHR30386:SF26">
    <property type="entry name" value="TRANSPORT PROTEIN COMB"/>
    <property type="match status" value="1"/>
</dbReference>
<keyword evidence="2 6" id="KW-0812">Transmembrane</keyword>
<evidence type="ECO:0000256" key="1">
    <source>
        <dbReference type="ARBA" id="ARBA00004167"/>
    </source>
</evidence>
<feature type="transmembrane region" description="Helical" evidence="6">
    <location>
        <begin position="14"/>
        <end position="36"/>
    </location>
</feature>
<dbReference type="SUPFAM" id="SSF111369">
    <property type="entry name" value="HlyD-like secretion proteins"/>
    <property type="match status" value="3"/>
</dbReference>
<dbReference type="RefSeq" id="WP_261973079.1">
    <property type="nucleotide sequence ID" value="NZ_CP103460.1"/>
</dbReference>
<dbReference type="InterPro" id="IPR058792">
    <property type="entry name" value="Beta-barrel_RND_2"/>
</dbReference>
<evidence type="ECO:0000259" key="8">
    <source>
        <dbReference type="Pfam" id="PF25954"/>
    </source>
</evidence>
<name>A0AAJ1QWI3_9FLAO</name>
<dbReference type="AlphaFoldDB" id="A0AAJ1QWI3"/>
<evidence type="ECO:0000256" key="3">
    <source>
        <dbReference type="ARBA" id="ARBA00022989"/>
    </source>
</evidence>
<proteinExistence type="predicted"/>
<evidence type="ECO:0000259" key="7">
    <source>
        <dbReference type="Pfam" id="PF25917"/>
    </source>
</evidence>
<dbReference type="InterPro" id="IPR050739">
    <property type="entry name" value="MFP"/>
</dbReference>
<evidence type="ECO:0000256" key="6">
    <source>
        <dbReference type="SAM" id="Phobius"/>
    </source>
</evidence>
<feature type="domain" description="CusB-like beta-barrel" evidence="8">
    <location>
        <begin position="259"/>
        <end position="349"/>
    </location>
</feature>
<dbReference type="Pfam" id="PF25917">
    <property type="entry name" value="BSH_RND"/>
    <property type="match status" value="1"/>
</dbReference>
<keyword evidence="3 6" id="KW-1133">Transmembrane helix</keyword>
<accession>A0AAJ1QWI3</accession>
<dbReference type="Gene3D" id="2.40.30.170">
    <property type="match status" value="1"/>
</dbReference>
<comment type="subcellular location">
    <subcellularLocation>
        <location evidence="1">Membrane</location>
        <topology evidence="1">Single-pass membrane protein</topology>
    </subcellularLocation>
</comment>
<dbReference type="GO" id="GO:0016020">
    <property type="term" value="C:membrane"/>
    <property type="evidence" value="ECO:0007669"/>
    <property type="project" value="UniProtKB-SubCell"/>
</dbReference>
<feature type="coiled-coil region" evidence="5">
    <location>
        <begin position="89"/>
        <end position="151"/>
    </location>
</feature>
<keyword evidence="4 6" id="KW-0472">Membrane</keyword>
<comment type="caution">
    <text evidence="9">The sequence shown here is derived from an EMBL/GenBank/DDBJ whole genome shotgun (WGS) entry which is preliminary data.</text>
</comment>
<evidence type="ECO:0000313" key="9">
    <source>
        <dbReference type="EMBL" id="MDN3619624.1"/>
    </source>
</evidence>
<evidence type="ECO:0000256" key="2">
    <source>
        <dbReference type="ARBA" id="ARBA00022692"/>
    </source>
</evidence>
<evidence type="ECO:0000256" key="5">
    <source>
        <dbReference type="SAM" id="Coils"/>
    </source>
</evidence>
<gene>
    <name evidence="9" type="ORF">QWY81_09180</name>
</gene>
<dbReference type="Proteomes" id="UP001228636">
    <property type="component" value="Unassembled WGS sequence"/>
</dbReference>
<dbReference type="GO" id="GO:0055085">
    <property type="term" value="P:transmembrane transport"/>
    <property type="evidence" value="ECO:0007669"/>
    <property type="project" value="InterPro"/>
</dbReference>
<dbReference type="Gene3D" id="1.10.287.470">
    <property type="entry name" value="Helix hairpin bin"/>
    <property type="match status" value="1"/>
</dbReference>
<reference evidence="9 10" key="1">
    <citation type="journal article" date="2014" name="Int. J. Syst. Evol. Microbiol.">
        <title>Complete genome sequence of Corynebacterium casei LMG S-19264T (=DSM 44701T), isolated from a smear-ripened cheese.</title>
        <authorList>
            <consortium name="US DOE Joint Genome Institute (JGI-PGF)"/>
            <person name="Walter F."/>
            <person name="Albersmeier A."/>
            <person name="Kalinowski J."/>
            <person name="Ruckert C."/>
        </authorList>
    </citation>
    <scope>NUCLEOTIDE SEQUENCE [LARGE SCALE GENOMIC DNA]</scope>
    <source>
        <strain evidence="9 10">CECT 8670</strain>
    </source>
</reference>
<dbReference type="EMBL" id="JAUFQH010000006">
    <property type="protein sequence ID" value="MDN3619624.1"/>
    <property type="molecule type" value="Genomic_DNA"/>
</dbReference>
<evidence type="ECO:0000256" key="4">
    <source>
        <dbReference type="ARBA" id="ARBA00023136"/>
    </source>
</evidence>
<dbReference type="Pfam" id="PF25954">
    <property type="entry name" value="Beta-barrel_RND_2"/>
    <property type="match status" value="1"/>
</dbReference>
<evidence type="ECO:0000313" key="10">
    <source>
        <dbReference type="Proteomes" id="UP001228636"/>
    </source>
</evidence>
<keyword evidence="5" id="KW-0175">Coiled coil</keyword>
<dbReference type="PANTHER" id="PTHR30386">
    <property type="entry name" value="MEMBRANE FUSION SUBUNIT OF EMRAB-TOLC MULTIDRUG EFFLUX PUMP"/>
    <property type="match status" value="1"/>
</dbReference>
<feature type="domain" description="Multidrug resistance protein MdtA-like barrel-sandwich hybrid" evidence="7">
    <location>
        <begin position="59"/>
        <end position="253"/>
    </location>
</feature>
<dbReference type="InterPro" id="IPR058625">
    <property type="entry name" value="MdtA-like_BSH"/>
</dbReference>
<sequence>MSTALKKYEKTDRILVRITYLVALFILIGLILWGVFSMIHQWRYETTNDAQVKEYINPILSRTNGYVQEVKYKDHEHVKMGDTLVVLDRNEALVQQDIAQAKLRAAEAQLHVLESNQNTSNVSSGINQSQINAAKAQLYQQQKEYERYKNLLDNNAVTPQRFEDIQTKLKVAEANFESVKRSYQTSLSKTTDVGAQIEVAKATIQEKKADLNKIFLDLKYAVITAPTNGYMGKKNLQIGQLVQKGQTIGFIVDKNQSKWIEANFEETQIAALHEGQEANITIDAFPGETFKGTIEAFSAATGSQFSLLPPDNATGNFVKITQRFPVRIKLTDNENSLEQLRAGMNAEVSVPK</sequence>
<protein>
    <submittedName>
        <fullName evidence="9">HlyD family secretion protein</fullName>
    </submittedName>
</protein>
<dbReference type="Gene3D" id="2.40.50.100">
    <property type="match status" value="1"/>
</dbReference>